<dbReference type="VEuPathDB" id="ToxoDB:BESB_030330"/>
<organism evidence="3 4">
    <name type="scientific">Besnoitia besnoiti</name>
    <name type="common">Apicomplexan protozoan</name>
    <dbReference type="NCBI Taxonomy" id="94643"/>
    <lineage>
        <taxon>Eukaryota</taxon>
        <taxon>Sar</taxon>
        <taxon>Alveolata</taxon>
        <taxon>Apicomplexa</taxon>
        <taxon>Conoidasida</taxon>
        <taxon>Coccidia</taxon>
        <taxon>Eucoccidiorida</taxon>
        <taxon>Eimeriorina</taxon>
        <taxon>Sarcocystidae</taxon>
        <taxon>Besnoitia</taxon>
    </lineage>
</organism>
<protein>
    <recommendedName>
        <fullName evidence="5">Transmembrane protein</fullName>
    </recommendedName>
</protein>
<dbReference type="AlphaFoldDB" id="A0A2A9LZJ7"/>
<evidence type="ECO:0000313" key="4">
    <source>
        <dbReference type="Proteomes" id="UP000224006"/>
    </source>
</evidence>
<feature type="compositionally biased region" description="Low complexity" evidence="1">
    <location>
        <begin position="666"/>
        <end position="679"/>
    </location>
</feature>
<dbReference type="EMBL" id="NWUJ01000016">
    <property type="protein sequence ID" value="PFH31159.1"/>
    <property type="molecule type" value="Genomic_DNA"/>
</dbReference>
<feature type="region of interest" description="Disordered" evidence="1">
    <location>
        <begin position="239"/>
        <end position="300"/>
    </location>
</feature>
<dbReference type="OrthoDB" id="332951at2759"/>
<feature type="region of interest" description="Disordered" evidence="1">
    <location>
        <begin position="165"/>
        <end position="188"/>
    </location>
</feature>
<feature type="compositionally biased region" description="Basic and acidic residues" evidence="1">
    <location>
        <begin position="650"/>
        <end position="663"/>
    </location>
</feature>
<feature type="compositionally biased region" description="Basic and acidic residues" evidence="1">
    <location>
        <begin position="584"/>
        <end position="607"/>
    </location>
</feature>
<reference evidence="3 4" key="1">
    <citation type="submission" date="2017-09" db="EMBL/GenBank/DDBJ databases">
        <title>Genome sequencing of Besnoitia besnoiti strain Bb-Ger1.</title>
        <authorList>
            <person name="Schares G."/>
            <person name="Venepally P."/>
            <person name="Lorenzi H.A."/>
        </authorList>
    </citation>
    <scope>NUCLEOTIDE SEQUENCE [LARGE SCALE GENOMIC DNA]</scope>
    <source>
        <strain evidence="3 4">Bb-Ger1</strain>
    </source>
</reference>
<dbReference type="GeneID" id="40308085"/>
<accession>A0A2A9LZJ7</accession>
<evidence type="ECO:0000256" key="2">
    <source>
        <dbReference type="SAM" id="SignalP"/>
    </source>
</evidence>
<gene>
    <name evidence="3" type="ORF">BESB_030330</name>
</gene>
<comment type="caution">
    <text evidence="3">The sequence shown here is derived from an EMBL/GenBank/DDBJ whole genome shotgun (WGS) entry which is preliminary data.</text>
</comment>
<dbReference type="KEGG" id="bbes:BESB_030330"/>
<keyword evidence="4" id="KW-1185">Reference proteome</keyword>
<evidence type="ECO:0000256" key="1">
    <source>
        <dbReference type="SAM" id="MobiDB-lite"/>
    </source>
</evidence>
<sequence length="1032" mass="109492">MPFLQATRRGGRVAPIRFYVHFLLLLFITVLAHAYEGPRFGGEERRETTQKTGERQEVAEGVSPEDATELVPEPVDGLREGDVRGTQERKKAELPARPFSASEQSALVEGALNGSHDEPAKMSIPSAEKPEQQSFYGRMLQAVSDFLFSDADDADVDDVGFLSRRRRAPSVPEPESAHDTQMTNVPAESEPTLVLMTVSPDDAQIPAKSTDLHQAYQGVAGDEVATEQAAYVDLGEADTISTPPTAESSAGTHANSIPDTPSRDDAESSNNTRLQRRKPRLNWGRGPVEPLRPSSPATTTMKKLSRVATASALGDGVALPQHHVSSSVPFIANSHGVKATTNTSGSPVLSSTTLEGWEEKAKGLVSLVEHASKILVSPQVDTGSQAASARNGNFVGAVNSNELTLATPFSQGLASLLIRGKTQGGPMTSGGSTAALQKPLSSSPEAVAYAALSPPYPARSSVTLDALRHSDGLGKTFVQGVDVGSAVVDVLTSTRELQEALSALNIPGLPVSPSAPARQASENRDGLSLASLVNAAKAVQQFTNWAATVDKAINTTKEFTQSVPATLRGMSLRTASEADESDDSLDHEVRTEVSRQTRNSEEQRPDGRTGGVLNSPLRAQGGTTTVKGAANSYILGSQPRDYQDAQITDSRLKTENSDSEPRSMRTSTLSSSDTASTIDSKADGEEGKRPVPSRQLQQIGSASEGPMRLLSRGAAMMDDMAQALKKEEAVSAAAEGGGEYVIGLARDLQKMASFFFNVLDVTVSVADESMNALQLGHLMDTYKSLAEEGALAPLGVKASGAPPEHMGKPTVSCVNKGMTCCVPAAAAPDWKTSPLHLQNEQRRECKANFVTRSNMLCATTPYKNSKCGIIHTKANGYNKYATVLPVAGFTATAMCECEVSKQKSSEGLYSFKGTASWTAPGKPATRDLIQEAKNGWQFVKSLTKGGNQMLGVLENTLNPQRSPITSMADVMTKLVVNQQLQKIAEAADPVSAVFPSISVGLFPKKPLLTPLAPLSSLPRLSPLQALTRPVIG</sequence>
<dbReference type="Proteomes" id="UP000224006">
    <property type="component" value="Chromosome XIII"/>
</dbReference>
<feature type="compositionally biased region" description="Basic and acidic residues" evidence="1">
    <location>
        <begin position="680"/>
        <end position="689"/>
    </location>
</feature>
<keyword evidence="2" id="KW-0732">Signal</keyword>
<feature type="signal peptide" evidence="2">
    <location>
        <begin position="1"/>
        <end position="34"/>
    </location>
</feature>
<evidence type="ECO:0008006" key="5">
    <source>
        <dbReference type="Google" id="ProtNLM"/>
    </source>
</evidence>
<feature type="region of interest" description="Disordered" evidence="1">
    <location>
        <begin position="572"/>
        <end position="704"/>
    </location>
</feature>
<name>A0A2A9LZJ7_BESBE</name>
<feature type="chain" id="PRO_5012563766" description="Transmembrane protein" evidence="2">
    <location>
        <begin position="35"/>
        <end position="1032"/>
    </location>
</feature>
<evidence type="ECO:0000313" key="3">
    <source>
        <dbReference type="EMBL" id="PFH31159.1"/>
    </source>
</evidence>
<feature type="region of interest" description="Disordered" evidence="1">
    <location>
        <begin position="41"/>
        <end position="103"/>
    </location>
</feature>
<feature type="compositionally biased region" description="Basic and acidic residues" evidence="1">
    <location>
        <begin position="76"/>
        <end position="94"/>
    </location>
</feature>
<feature type="compositionally biased region" description="Basic and acidic residues" evidence="1">
    <location>
        <begin position="41"/>
        <end position="58"/>
    </location>
</feature>
<feature type="compositionally biased region" description="Polar residues" evidence="1">
    <location>
        <begin position="239"/>
        <end position="259"/>
    </location>
</feature>
<proteinExistence type="predicted"/>
<dbReference type="RefSeq" id="XP_029215168.1">
    <property type="nucleotide sequence ID" value="XM_029361701.1"/>
</dbReference>